<feature type="domain" description="Plastocyanin-like" evidence="16">
    <location>
        <begin position="32"/>
        <end position="143"/>
    </location>
</feature>
<dbReference type="InterPro" id="IPR008972">
    <property type="entry name" value="Cupredoxin"/>
</dbReference>
<dbReference type="GO" id="GO:0046274">
    <property type="term" value="P:lignin catabolic process"/>
    <property type="evidence" value="ECO:0007669"/>
    <property type="project" value="UniProtKB-KW"/>
</dbReference>
<dbReference type="InterPro" id="IPR045087">
    <property type="entry name" value="Cu-oxidase_fam"/>
</dbReference>
<dbReference type="FunFam" id="2.60.40.420:FF:000062">
    <property type="entry name" value="Laccase"/>
    <property type="match status" value="1"/>
</dbReference>
<dbReference type="SUPFAM" id="SSF49503">
    <property type="entry name" value="Cupredoxins"/>
    <property type="match status" value="4"/>
</dbReference>
<keyword evidence="5 13" id="KW-0052">Apoplast</keyword>
<proteinExistence type="inferred from homology"/>
<evidence type="ECO:0000259" key="15">
    <source>
        <dbReference type="Pfam" id="PF07731"/>
    </source>
</evidence>
<keyword evidence="13" id="KW-0732">Signal</keyword>
<evidence type="ECO:0000256" key="13">
    <source>
        <dbReference type="RuleBase" id="RU361119"/>
    </source>
</evidence>
<keyword evidence="10 13" id="KW-0186">Copper</keyword>
<evidence type="ECO:0000256" key="3">
    <source>
        <dbReference type="ARBA" id="ARBA00010609"/>
    </source>
</evidence>
<evidence type="ECO:0000256" key="4">
    <source>
        <dbReference type="ARBA" id="ARBA00012297"/>
    </source>
</evidence>
<dbReference type="EMBL" id="JAZDWU010000005">
    <property type="protein sequence ID" value="KAL0003282.1"/>
    <property type="molecule type" value="Genomic_DNA"/>
</dbReference>
<evidence type="ECO:0000256" key="6">
    <source>
        <dbReference type="ARBA" id="ARBA00022525"/>
    </source>
</evidence>
<comment type="subcellular location">
    <subcellularLocation>
        <location evidence="2 13">Secreted</location>
        <location evidence="2 13">Extracellular space</location>
        <location evidence="2 13">Apoplast</location>
    </subcellularLocation>
</comment>
<evidence type="ECO:0000256" key="1">
    <source>
        <dbReference type="ARBA" id="ARBA00000349"/>
    </source>
</evidence>
<comment type="function">
    <text evidence="13">Lignin degradation and detoxification of lignin-derived products.</text>
</comment>
<evidence type="ECO:0000256" key="5">
    <source>
        <dbReference type="ARBA" id="ARBA00022523"/>
    </source>
</evidence>
<keyword evidence="12 13" id="KW-0439">Lignin degradation</keyword>
<dbReference type="InterPro" id="IPR034288">
    <property type="entry name" value="CuRO_1_LCC"/>
</dbReference>
<evidence type="ECO:0000259" key="14">
    <source>
        <dbReference type="Pfam" id="PF00394"/>
    </source>
</evidence>
<keyword evidence="9 13" id="KW-0560">Oxidoreductase</keyword>
<dbReference type="PANTHER" id="PTHR11709:SF317">
    <property type="entry name" value="LACCASE"/>
    <property type="match status" value="1"/>
</dbReference>
<dbReference type="InterPro" id="IPR017761">
    <property type="entry name" value="Laccase"/>
</dbReference>
<dbReference type="AlphaFoldDB" id="A0AAW2CYW1"/>
<dbReference type="InterPro" id="IPR011707">
    <property type="entry name" value="Cu-oxidase-like_N"/>
</dbReference>
<dbReference type="InterPro" id="IPR033138">
    <property type="entry name" value="Cu_oxidase_CS"/>
</dbReference>
<evidence type="ECO:0000256" key="8">
    <source>
        <dbReference type="ARBA" id="ARBA00022737"/>
    </source>
</evidence>
<reference evidence="17 18" key="1">
    <citation type="submission" date="2024-01" db="EMBL/GenBank/DDBJ databases">
        <title>A telomere-to-telomere, gap-free genome of sweet tea (Lithocarpus litseifolius).</title>
        <authorList>
            <person name="Zhou J."/>
        </authorList>
    </citation>
    <scope>NUCLEOTIDE SEQUENCE [LARGE SCALE GENOMIC DNA]</scope>
    <source>
        <strain evidence="17">Zhou-2022a</strain>
        <tissue evidence="17">Leaf</tissue>
    </source>
</reference>
<feature type="domain" description="Plastocyanin-like" evidence="15">
    <location>
        <begin position="405"/>
        <end position="538"/>
    </location>
</feature>
<dbReference type="CDD" id="cd13849">
    <property type="entry name" value="CuRO_1_LCC_plant"/>
    <property type="match status" value="1"/>
</dbReference>
<evidence type="ECO:0000256" key="12">
    <source>
        <dbReference type="ARBA" id="ARBA00023185"/>
    </source>
</evidence>
<dbReference type="PROSITE" id="PS00080">
    <property type="entry name" value="MULTICOPPER_OXIDASE2"/>
    <property type="match status" value="2"/>
</dbReference>
<dbReference type="InterPro" id="IPR001117">
    <property type="entry name" value="Cu-oxidase_2nd"/>
</dbReference>
<organism evidence="17 18">
    <name type="scientific">Lithocarpus litseifolius</name>
    <dbReference type="NCBI Taxonomy" id="425828"/>
    <lineage>
        <taxon>Eukaryota</taxon>
        <taxon>Viridiplantae</taxon>
        <taxon>Streptophyta</taxon>
        <taxon>Embryophyta</taxon>
        <taxon>Tracheophyta</taxon>
        <taxon>Spermatophyta</taxon>
        <taxon>Magnoliopsida</taxon>
        <taxon>eudicotyledons</taxon>
        <taxon>Gunneridae</taxon>
        <taxon>Pentapetalae</taxon>
        <taxon>rosids</taxon>
        <taxon>fabids</taxon>
        <taxon>Fagales</taxon>
        <taxon>Fagaceae</taxon>
        <taxon>Lithocarpus</taxon>
    </lineage>
</organism>
<feature type="domain" description="Plastocyanin-like" evidence="15">
    <location>
        <begin position="597"/>
        <end position="729"/>
    </location>
</feature>
<evidence type="ECO:0000256" key="10">
    <source>
        <dbReference type="ARBA" id="ARBA00023008"/>
    </source>
</evidence>
<dbReference type="PROSITE" id="PS00079">
    <property type="entry name" value="MULTICOPPER_OXIDASE1"/>
    <property type="match status" value="2"/>
</dbReference>
<accession>A0AAW2CYW1</accession>
<feature type="signal peptide" evidence="13">
    <location>
        <begin position="1"/>
        <end position="21"/>
    </location>
</feature>
<dbReference type="GO" id="GO:0005507">
    <property type="term" value="F:copper ion binding"/>
    <property type="evidence" value="ECO:0007669"/>
    <property type="project" value="InterPro"/>
</dbReference>
<gene>
    <name evidence="17" type="ORF">SO802_017063</name>
</gene>
<evidence type="ECO:0000256" key="2">
    <source>
        <dbReference type="ARBA" id="ARBA00004271"/>
    </source>
</evidence>
<dbReference type="InterPro" id="IPR002355">
    <property type="entry name" value="Cu_oxidase_Cu_BS"/>
</dbReference>
<dbReference type="InterPro" id="IPR034285">
    <property type="entry name" value="CuRO_2_LCC"/>
</dbReference>
<dbReference type="InterPro" id="IPR011706">
    <property type="entry name" value="Cu-oxidase_C"/>
</dbReference>
<dbReference type="InterPro" id="IPR034289">
    <property type="entry name" value="CuRO_3_LCC"/>
</dbReference>
<evidence type="ECO:0000256" key="9">
    <source>
        <dbReference type="ARBA" id="ARBA00023002"/>
    </source>
</evidence>
<evidence type="ECO:0000256" key="7">
    <source>
        <dbReference type="ARBA" id="ARBA00022723"/>
    </source>
</evidence>
<dbReference type="Gene3D" id="2.60.40.420">
    <property type="entry name" value="Cupredoxins - blue copper proteins"/>
    <property type="match status" value="4"/>
</dbReference>
<dbReference type="EC" id="1.10.3.2" evidence="4 13"/>
<keyword evidence="7 13" id="KW-0479">Metal-binding</keyword>
<evidence type="ECO:0000313" key="18">
    <source>
        <dbReference type="Proteomes" id="UP001459277"/>
    </source>
</evidence>
<name>A0AAW2CYW1_9ROSI</name>
<dbReference type="Pfam" id="PF00394">
    <property type="entry name" value="Cu-oxidase"/>
    <property type="match status" value="1"/>
</dbReference>
<protein>
    <recommendedName>
        <fullName evidence="4 13">Laccase</fullName>
        <ecNumber evidence="4 13">1.10.3.2</ecNumber>
    </recommendedName>
    <alternativeName>
        <fullName evidence="13">Benzenediol:oxygen oxidoreductase</fullName>
    </alternativeName>
    <alternativeName>
        <fullName evidence="13">Diphenol oxidase</fullName>
    </alternativeName>
    <alternativeName>
        <fullName evidence="13">Urishiol oxidase</fullName>
    </alternativeName>
</protein>
<keyword evidence="8 13" id="KW-0677">Repeat</keyword>
<keyword evidence="6 13" id="KW-0964">Secreted</keyword>
<comment type="similarity">
    <text evidence="3 13">Belongs to the multicopper oxidase family.</text>
</comment>
<sequence>MAPWFRALLLGAFLFPALVESLVRHYKFSVVSKNFTKLCATKSIVTVDGQFPGPTLYAREDDTVIVRVTNHVTDNATIHWHGVRQFLTGWSDGPAYITQCPIQPGQSYIYNFTLTGQRGTLLWHAHISWLRATIHGAIVILPKRGIPYPFPKPDKEKIIILAEWWKADVEAVINQATQSGLPPNVSDTHTINGHPGPVPGCSSQGAGYTLHVESGKTYLLRIINAAVNDELFFKIAGHNLTIVEVDASYVKPFQIDTIFISPGQTTNALLTANQGIGKYIITLSPFMDAPVGLDNLTNYATLRYKGTPTNPPTILTSVPAQNATPVTYSFIDSLRSLNSPQYPAKVPLTVDHSLFFTMGVGVNPCDTCVNGSKLVGDINNVSFVMPTIGLLQAYHYDISGVYTVDFPANPPIPFNYTGNSPSNLQTNNGTRLHRLSFNSTVQIVLQDTAVIAPENHPTHLHGFNFFVVGKGLGNFDKNKDPQKFNLVDPVERNTVAVPTGGWVAIRFKADNPGVWLLHCHLEVHTTWGLKMAFIVENGKGPNETLPPPPSVGVNPCATCVNGSQLVSDINNVSFVRPTTALLQAHHFNIPGVFTDDFPGNPPIPFNYTGNPPTNIQTMNGTRLYRLPYNATVQIVFQGTAVIAPENHPSHLHGYNFFVVGKGLGNFDSNKDPQKFNLVDPVERNTVAVPTAGWIAIRFKADNPGVWLLHCHLEVHTTWGLKMAFLVENGEGPNESLPPPPSDLPKCQNVISNQFLHQFLRLDIRREGLPRKTAKVAQKKL</sequence>
<dbReference type="GO" id="GO:0052716">
    <property type="term" value="F:hydroquinone:oxygen oxidoreductase activity"/>
    <property type="evidence" value="ECO:0007669"/>
    <property type="project" value="UniProtKB-EC"/>
</dbReference>
<comment type="cofactor">
    <cofactor evidence="13">
        <name>Cu cation</name>
        <dbReference type="ChEBI" id="CHEBI:23378"/>
    </cofactor>
    <text evidence="13">Binds 4 Cu cations per monomer.</text>
</comment>
<dbReference type="CDD" id="cd13897">
    <property type="entry name" value="CuRO_3_LCC_plant"/>
    <property type="match status" value="2"/>
</dbReference>
<dbReference type="GO" id="GO:0048046">
    <property type="term" value="C:apoplast"/>
    <property type="evidence" value="ECO:0007669"/>
    <property type="project" value="UniProtKB-SubCell"/>
</dbReference>
<feature type="chain" id="PRO_5043098409" description="Laccase" evidence="13">
    <location>
        <begin position="22"/>
        <end position="780"/>
    </location>
</feature>
<keyword evidence="11" id="KW-0325">Glycoprotein</keyword>
<comment type="catalytic activity">
    <reaction evidence="1 13">
        <text>4 hydroquinone + O2 = 4 benzosemiquinone + 2 H2O</text>
        <dbReference type="Rhea" id="RHEA:11276"/>
        <dbReference type="ChEBI" id="CHEBI:15377"/>
        <dbReference type="ChEBI" id="CHEBI:15379"/>
        <dbReference type="ChEBI" id="CHEBI:17594"/>
        <dbReference type="ChEBI" id="CHEBI:17977"/>
        <dbReference type="EC" id="1.10.3.2"/>
    </reaction>
</comment>
<feature type="domain" description="Plastocyanin-like" evidence="14">
    <location>
        <begin position="156"/>
        <end position="306"/>
    </location>
</feature>
<dbReference type="Pfam" id="PF07731">
    <property type="entry name" value="Cu-oxidase_2"/>
    <property type="match status" value="2"/>
</dbReference>
<evidence type="ECO:0000256" key="11">
    <source>
        <dbReference type="ARBA" id="ARBA00023180"/>
    </source>
</evidence>
<dbReference type="Pfam" id="PF07732">
    <property type="entry name" value="Cu-oxidase_3"/>
    <property type="match status" value="1"/>
</dbReference>
<keyword evidence="18" id="KW-1185">Reference proteome</keyword>
<dbReference type="CDD" id="cd13875">
    <property type="entry name" value="CuRO_2_LCC_plant"/>
    <property type="match status" value="1"/>
</dbReference>
<comment type="caution">
    <text evidence="17">The sequence shown here is derived from an EMBL/GenBank/DDBJ whole genome shotgun (WGS) entry which is preliminary data.</text>
</comment>
<dbReference type="PANTHER" id="PTHR11709">
    <property type="entry name" value="MULTI-COPPER OXIDASE"/>
    <property type="match status" value="1"/>
</dbReference>
<dbReference type="Proteomes" id="UP001459277">
    <property type="component" value="Unassembled WGS sequence"/>
</dbReference>
<evidence type="ECO:0000259" key="16">
    <source>
        <dbReference type="Pfam" id="PF07732"/>
    </source>
</evidence>
<evidence type="ECO:0000313" key="17">
    <source>
        <dbReference type="EMBL" id="KAL0003282.1"/>
    </source>
</evidence>
<dbReference type="NCBIfam" id="TIGR03389">
    <property type="entry name" value="laccase"/>
    <property type="match status" value="1"/>
</dbReference>
<dbReference type="FunFam" id="2.60.40.420:FF:000049">
    <property type="entry name" value="Laccase"/>
    <property type="match status" value="1"/>
</dbReference>